<dbReference type="InterPro" id="IPR045076">
    <property type="entry name" value="MutS"/>
</dbReference>
<dbReference type="SMART" id="SM00534">
    <property type="entry name" value="MUTSac"/>
    <property type="match status" value="1"/>
</dbReference>
<evidence type="ECO:0000256" key="3">
    <source>
        <dbReference type="ARBA" id="ARBA00022840"/>
    </source>
</evidence>
<evidence type="ECO:0000256" key="4">
    <source>
        <dbReference type="ARBA" id="ARBA00023125"/>
    </source>
</evidence>
<protein>
    <submittedName>
        <fullName evidence="7">DNA mismatch repair protein MutS</fullName>
    </submittedName>
</protein>
<dbReference type="NCBIfam" id="NF003810">
    <property type="entry name" value="PRK05399.1"/>
    <property type="match status" value="1"/>
</dbReference>
<dbReference type="GO" id="GO:0005524">
    <property type="term" value="F:ATP binding"/>
    <property type="evidence" value="ECO:0007669"/>
    <property type="project" value="UniProtKB-KW"/>
</dbReference>
<accession>A0A9D2BER4</accession>
<dbReference type="PANTHER" id="PTHR11361">
    <property type="entry name" value="DNA MISMATCH REPAIR PROTEIN MUTS FAMILY MEMBER"/>
    <property type="match status" value="1"/>
</dbReference>
<dbReference type="Gene3D" id="3.40.50.300">
    <property type="entry name" value="P-loop containing nucleotide triphosphate hydrolases"/>
    <property type="match status" value="1"/>
</dbReference>
<dbReference type="GO" id="GO:0006298">
    <property type="term" value="P:mismatch repair"/>
    <property type="evidence" value="ECO:0007669"/>
    <property type="project" value="InterPro"/>
</dbReference>
<evidence type="ECO:0000259" key="6">
    <source>
        <dbReference type="PROSITE" id="PS00486"/>
    </source>
</evidence>
<dbReference type="Pfam" id="PF00488">
    <property type="entry name" value="MutS_V"/>
    <property type="match status" value="1"/>
</dbReference>
<dbReference type="FunFam" id="3.40.50.300:FF:001579">
    <property type="entry name" value="DNA mismatch repair protein MutS"/>
    <property type="match status" value="1"/>
</dbReference>
<evidence type="ECO:0000313" key="7">
    <source>
        <dbReference type="EMBL" id="HIX72777.1"/>
    </source>
</evidence>
<evidence type="ECO:0000256" key="5">
    <source>
        <dbReference type="ARBA" id="ARBA00023204"/>
    </source>
</evidence>
<proteinExistence type="predicted"/>
<dbReference type="CDD" id="cd03284">
    <property type="entry name" value="ABC_MutS1"/>
    <property type="match status" value="1"/>
</dbReference>
<dbReference type="GO" id="GO:0030983">
    <property type="term" value="F:mismatched DNA binding"/>
    <property type="evidence" value="ECO:0007669"/>
    <property type="project" value="InterPro"/>
</dbReference>
<feature type="domain" description="DNA mismatch repair proteins mutS family" evidence="6">
    <location>
        <begin position="180"/>
        <end position="196"/>
    </location>
</feature>
<organism evidence="7 8">
    <name type="scientific">Candidatus Anaerobutyricum stercoripullorum</name>
    <dbReference type="NCBI Taxonomy" id="2838456"/>
    <lineage>
        <taxon>Bacteria</taxon>
        <taxon>Bacillati</taxon>
        <taxon>Bacillota</taxon>
        <taxon>Clostridia</taxon>
        <taxon>Lachnospirales</taxon>
        <taxon>Lachnospiraceae</taxon>
        <taxon>Anaerobutyricum</taxon>
    </lineage>
</organism>
<dbReference type="AlphaFoldDB" id="A0A9D2BER4"/>
<evidence type="ECO:0000256" key="1">
    <source>
        <dbReference type="ARBA" id="ARBA00022741"/>
    </source>
</evidence>
<dbReference type="PROSITE" id="PS00486">
    <property type="entry name" value="DNA_MISMATCH_REPAIR_2"/>
    <property type="match status" value="1"/>
</dbReference>
<dbReference type="InterPro" id="IPR000432">
    <property type="entry name" value="DNA_mismatch_repair_MutS_C"/>
</dbReference>
<keyword evidence="5" id="KW-0234">DNA repair</keyword>
<reference evidence="7" key="2">
    <citation type="submission" date="2021-04" db="EMBL/GenBank/DDBJ databases">
        <authorList>
            <person name="Gilroy R."/>
        </authorList>
    </citation>
    <scope>NUCLEOTIDE SEQUENCE</scope>
    <source>
        <strain evidence="7">ChiSxjej3B15-1167</strain>
    </source>
</reference>
<reference evidence="7" key="1">
    <citation type="journal article" date="2021" name="PeerJ">
        <title>Extensive microbial diversity within the chicken gut microbiome revealed by metagenomics and culture.</title>
        <authorList>
            <person name="Gilroy R."/>
            <person name="Ravi A."/>
            <person name="Getino M."/>
            <person name="Pursley I."/>
            <person name="Horton D.L."/>
            <person name="Alikhan N.F."/>
            <person name="Baker D."/>
            <person name="Gharbi K."/>
            <person name="Hall N."/>
            <person name="Watson M."/>
            <person name="Adriaenssens E.M."/>
            <person name="Foster-Nyarko E."/>
            <person name="Jarju S."/>
            <person name="Secka A."/>
            <person name="Antonio M."/>
            <person name="Oren A."/>
            <person name="Chaudhuri R.R."/>
            <person name="La Ragione R."/>
            <person name="Hildebrand F."/>
            <person name="Pallen M.J."/>
        </authorList>
    </citation>
    <scope>NUCLEOTIDE SEQUENCE</scope>
    <source>
        <strain evidence="7">ChiSxjej3B15-1167</strain>
    </source>
</reference>
<dbReference type="SUPFAM" id="SSF48334">
    <property type="entry name" value="DNA repair protein MutS, domain III"/>
    <property type="match status" value="1"/>
</dbReference>
<sequence>RTILGAEEKLCALEYELYVDIREKLAAEMERIQRTAHVIAWLDAFASLALVAEQNGYVRPALNQRGVIDIRDGRHPVVEKMMRGELFVSNDTLLDHKKNRVNIITGPNMAGKSTYMRQTALIVLMAQIGSFVPAKSANIGLVDRIFTRVGASDDLASGQSTFMVEMSEVANILRHATKDSLLILDEIGRGTSTYDGLSIAWAVVEYIAGSGLAGAKTLFATHYHELTELEGKLSGVNNYCIAVQEKGDNIIFLRKIIKGSADKSYGIQVAKLAGVPEAVIERAKEIAEELERSDIATGGAKKTEPEEEPVQLSLFDTMGILPVEVKESPVEQELKALDLGNMTPIQALNLLYELQQKCR</sequence>
<dbReference type="InterPro" id="IPR027417">
    <property type="entry name" value="P-loop_NTPase"/>
</dbReference>
<keyword evidence="2" id="KW-0227">DNA damage</keyword>
<dbReference type="SUPFAM" id="SSF52540">
    <property type="entry name" value="P-loop containing nucleoside triphosphate hydrolases"/>
    <property type="match status" value="1"/>
</dbReference>
<feature type="non-terminal residue" evidence="7">
    <location>
        <position position="1"/>
    </location>
</feature>
<keyword evidence="4" id="KW-0238">DNA-binding</keyword>
<keyword evidence="1" id="KW-0547">Nucleotide-binding</keyword>
<dbReference type="PANTHER" id="PTHR11361:SF34">
    <property type="entry name" value="DNA MISMATCH REPAIR PROTEIN MSH1, MITOCHONDRIAL"/>
    <property type="match status" value="1"/>
</dbReference>
<dbReference type="GO" id="GO:0140664">
    <property type="term" value="F:ATP-dependent DNA damage sensor activity"/>
    <property type="evidence" value="ECO:0007669"/>
    <property type="project" value="InterPro"/>
</dbReference>
<gene>
    <name evidence="7" type="primary">mutS</name>
    <name evidence="7" type="ORF">H9849_07110</name>
</gene>
<comment type="caution">
    <text evidence="7">The sequence shown here is derived from an EMBL/GenBank/DDBJ whole genome shotgun (WGS) entry which is preliminary data.</text>
</comment>
<evidence type="ECO:0000256" key="2">
    <source>
        <dbReference type="ARBA" id="ARBA00022763"/>
    </source>
</evidence>
<dbReference type="Proteomes" id="UP000886805">
    <property type="component" value="Unassembled WGS sequence"/>
</dbReference>
<dbReference type="InterPro" id="IPR036187">
    <property type="entry name" value="DNA_mismatch_repair_MutS_sf"/>
</dbReference>
<name>A0A9D2BER4_9FIRM</name>
<dbReference type="Gene3D" id="6.10.140.430">
    <property type="match status" value="1"/>
</dbReference>
<keyword evidence="3" id="KW-0067">ATP-binding</keyword>
<evidence type="ECO:0000313" key="8">
    <source>
        <dbReference type="Proteomes" id="UP000886805"/>
    </source>
</evidence>
<dbReference type="EMBL" id="DXEQ01000214">
    <property type="protein sequence ID" value="HIX72777.1"/>
    <property type="molecule type" value="Genomic_DNA"/>
</dbReference>